<dbReference type="OrthoDB" id="3763091at2"/>
<dbReference type="Proteomes" id="UP000294853">
    <property type="component" value="Chromosome"/>
</dbReference>
<accession>A0A4P7IGA1</accession>
<dbReference type="InterPro" id="IPR036691">
    <property type="entry name" value="Endo/exonu/phosph_ase_sf"/>
</dbReference>
<reference evidence="4 5" key="1">
    <citation type="submission" date="2019-03" db="EMBL/GenBank/DDBJ databases">
        <title>Three New Species of Nocardioides, Nocardioides euryhalodurans sp. nov., Nocardioides seonyuensis sp. nov. and Nocardioides eburneoflavus sp. nov. Iolated from Soil.</title>
        <authorList>
            <person name="Roh S.G."/>
            <person name="Lee C."/>
            <person name="Kim M.-K."/>
            <person name="Kim S.B."/>
        </authorList>
    </citation>
    <scope>NUCLEOTIDE SEQUENCE [LARGE SCALE GENOMIC DNA]</scope>
    <source>
        <strain evidence="4 5">MMS17-SY207-3</strain>
    </source>
</reference>
<dbReference type="KEGG" id="nsn:EXE58_13350"/>
<dbReference type="PANTHER" id="PTHR12121">
    <property type="entry name" value="CARBON CATABOLITE REPRESSOR PROTEIN 4"/>
    <property type="match status" value="1"/>
</dbReference>
<dbReference type="SUPFAM" id="SSF56219">
    <property type="entry name" value="DNase I-like"/>
    <property type="match status" value="1"/>
</dbReference>
<dbReference type="GO" id="GO:0000175">
    <property type="term" value="F:3'-5'-RNA exonuclease activity"/>
    <property type="evidence" value="ECO:0007669"/>
    <property type="project" value="TreeGrafter"/>
</dbReference>
<keyword evidence="5" id="KW-1185">Reference proteome</keyword>
<evidence type="ECO:0000313" key="5">
    <source>
        <dbReference type="Proteomes" id="UP000294853"/>
    </source>
</evidence>
<dbReference type="AlphaFoldDB" id="A0A4P7IGA1"/>
<feature type="compositionally biased region" description="Acidic residues" evidence="1">
    <location>
        <begin position="72"/>
        <end position="81"/>
    </location>
</feature>
<organism evidence="4 5">
    <name type="scientific">Nocardioides seonyuensis</name>
    <dbReference type="NCBI Taxonomy" id="2518371"/>
    <lineage>
        <taxon>Bacteria</taxon>
        <taxon>Bacillati</taxon>
        <taxon>Actinomycetota</taxon>
        <taxon>Actinomycetes</taxon>
        <taxon>Propionibacteriales</taxon>
        <taxon>Nocardioidaceae</taxon>
        <taxon>Nocardioides</taxon>
    </lineage>
</organism>
<sequence>MSHRKSRPQRSGHLGLRSRPVVAGVAATLVVLLLAVLGLSGRLPGSGLFAAGTVDDPAALPDPGSMTATPYIDDDEDDQTVEDDRRGSRRGGGRSGEDDEGKGREPGASQGVDEHMRRYIQAQKRLARQVSEQLDRRSQPVTFRVATFNVLGDSHTGPGGNKPGYPDASARMNMAIGILRSNAVDVVGFQEFESSQYHMFTARAGEYATYPGLSEGDKSVRFNIAWRSSMWSLVEAHTLPVPYAGGNRIGMPVVLLENIETGRRAWFANFHNPADTPSLGSNARWRAIGSDLEVNHLTELHRLTGHPVVVTGDFNERDEIFCKFTAGGVFIAAAGGSNSGSCVPPPRMGVDWVFGSDGVAFDGYAVSGTGLASDHDLVHAQATLLSQEPGDG</sequence>
<protein>
    <recommendedName>
        <fullName evidence="3">Endonuclease/exonuclease/phosphatase domain-containing protein</fullName>
    </recommendedName>
</protein>
<name>A0A4P7IGA1_9ACTN</name>
<evidence type="ECO:0000256" key="1">
    <source>
        <dbReference type="SAM" id="MobiDB-lite"/>
    </source>
</evidence>
<feature type="region of interest" description="Disordered" evidence="1">
    <location>
        <begin position="55"/>
        <end position="115"/>
    </location>
</feature>
<proteinExistence type="predicted"/>
<keyword evidence="2" id="KW-0812">Transmembrane</keyword>
<feature type="domain" description="Endonuclease/exonuclease/phosphatase" evidence="3">
    <location>
        <begin position="146"/>
        <end position="375"/>
    </location>
</feature>
<dbReference type="Pfam" id="PF03372">
    <property type="entry name" value="Exo_endo_phos"/>
    <property type="match status" value="1"/>
</dbReference>
<dbReference type="EMBL" id="CP038436">
    <property type="protein sequence ID" value="QBX56354.1"/>
    <property type="molecule type" value="Genomic_DNA"/>
</dbReference>
<dbReference type="Gene3D" id="3.60.10.10">
    <property type="entry name" value="Endonuclease/exonuclease/phosphatase"/>
    <property type="match status" value="1"/>
</dbReference>
<gene>
    <name evidence="4" type="ORF">EXE58_13350</name>
</gene>
<dbReference type="RefSeq" id="WP_135268344.1">
    <property type="nucleotide sequence ID" value="NZ_CP038436.1"/>
</dbReference>
<keyword evidence="2" id="KW-1133">Transmembrane helix</keyword>
<dbReference type="InterPro" id="IPR005135">
    <property type="entry name" value="Endo/exonuclease/phosphatase"/>
</dbReference>
<feature type="transmembrane region" description="Helical" evidence="2">
    <location>
        <begin position="21"/>
        <end position="39"/>
    </location>
</feature>
<evidence type="ECO:0000256" key="2">
    <source>
        <dbReference type="SAM" id="Phobius"/>
    </source>
</evidence>
<keyword evidence="2" id="KW-0472">Membrane</keyword>
<evidence type="ECO:0000259" key="3">
    <source>
        <dbReference type="Pfam" id="PF03372"/>
    </source>
</evidence>
<evidence type="ECO:0000313" key="4">
    <source>
        <dbReference type="EMBL" id="QBX56354.1"/>
    </source>
</evidence>
<dbReference type="PANTHER" id="PTHR12121:SF36">
    <property type="entry name" value="ENDONUCLEASE_EXONUCLEASE_PHOSPHATASE DOMAIN-CONTAINING PROTEIN"/>
    <property type="match status" value="1"/>
</dbReference>
<dbReference type="InterPro" id="IPR050410">
    <property type="entry name" value="CCR4/nocturin_mRNA_transcr"/>
</dbReference>